<dbReference type="Proteomes" id="UP000276215">
    <property type="component" value="Unassembled WGS sequence"/>
</dbReference>
<proteinExistence type="predicted"/>
<feature type="compositionally biased region" description="Basic and acidic residues" evidence="1">
    <location>
        <begin position="211"/>
        <end position="234"/>
    </location>
</feature>
<feature type="compositionally biased region" description="Basic and acidic residues" evidence="1">
    <location>
        <begin position="187"/>
        <end position="202"/>
    </location>
</feature>
<keyword evidence="3" id="KW-1185">Reference proteome</keyword>
<dbReference type="EMBL" id="ML120514">
    <property type="protein sequence ID" value="RPA90811.1"/>
    <property type="molecule type" value="Genomic_DNA"/>
</dbReference>
<feature type="compositionally biased region" description="Pro residues" evidence="1">
    <location>
        <begin position="46"/>
        <end position="55"/>
    </location>
</feature>
<organism evidence="2 3">
    <name type="scientific">Choiromyces venosus 120613-1</name>
    <dbReference type="NCBI Taxonomy" id="1336337"/>
    <lineage>
        <taxon>Eukaryota</taxon>
        <taxon>Fungi</taxon>
        <taxon>Dikarya</taxon>
        <taxon>Ascomycota</taxon>
        <taxon>Pezizomycotina</taxon>
        <taxon>Pezizomycetes</taxon>
        <taxon>Pezizales</taxon>
        <taxon>Tuberaceae</taxon>
        <taxon>Choiromyces</taxon>
    </lineage>
</organism>
<feature type="compositionally biased region" description="Polar residues" evidence="1">
    <location>
        <begin position="20"/>
        <end position="41"/>
    </location>
</feature>
<reference evidence="2 3" key="1">
    <citation type="journal article" date="2018" name="Nat. Ecol. Evol.">
        <title>Pezizomycetes genomes reveal the molecular basis of ectomycorrhizal truffle lifestyle.</title>
        <authorList>
            <person name="Murat C."/>
            <person name="Payen T."/>
            <person name="Noel B."/>
            <person name="Kuo A."/>
            <person name="Morin E."/>
            <person name="Chen J."/>
            <person name="Kohler A."/>
            <person name="Krizsan K."/>
            <person name="Balestrini R."/>
            <person name="Da Silva C."/>
            <person name="Montanini B."/>
            <person name="Hainaut M."/>
            <person name="Levati E."/>
            <person name="Barry K.W."/>
            <person name="Belfiori B."/>
            <person name="Cichocki N."/>
            <person name="Clum A."/>
            <person name="Dockter R.B."/>
            <person name="Fauchery L."/>
            <person name="Guy J."/>
            <person name="Iotti M."/>
            <person name="Le Tacon F."/>
            <person name="Lindquist E.A."/>
            <person name="Lipzen A."/>
            <person name="Malagnac F."/>
            <person name="Mello A."/>
            <person name="Molinier V."/>
            <person name="Miyauchi S."/>
            <person name="Poulain J."/>
            <person name="Riccioni C."/>
            <person name="Rubini A."/>
            <person name="Sitrit Y."/>
            <person name="Splivallo R."/>
            <person name="Traeger S."/>
            <person name="Wang M."/>
            <person name="Zifcakova L."/>
            <person name="Wipf D."/>
            <person name="Zambonelli A."/>
            <person name="Paolocci F."/>
            <person name="Nowrousian M."/>
            <person name="Ottonello S."/>
            <person name="Baldrian P."/>
            <person name="Spatafora J.W."/>
            <person name="Henrissat B."/>
            <person name="Nagy L.G."/>
            <person name="Aury J.M."/>
            <person name="Wincker P."/>
            <person name="Grigoriev I.V."/>
            <person name="Bonfante P."/>
            <person name="Martin F.M."/>
        </authorList>
    </citation>
    <scope>NUCLEOTIDE SEQUENCE [LARGE SCALE GENOMIC DNA]</scope>
    <source>
        <strain evidence="2 3">120613-1</strain>
    </source>
</reference>
<feature type="compositionally biased region" description="Basic and acidic residues" evidence="1">
    <location>
        <begin position="143"/>
        <end position="152"/>
    </location>
</feature>
<feature type="region of interest" description="Disordered" evidence="1">
    <location>
        <begin position="124"/>
        <end position="168"/>
    </location>
</feature>
<name>A0A3N4J2M3_9PEZI</name>
<feature type="region of interest" description="Disordered" evidence="1">
    <location>
        <begin position="187"/>
        <end position="245"/>
    </location>
</feature>
<protein>
    <submittedName>
        <fullName evidence="2">Uncharacterized protein</fullName>
    </submittedName>
</protein>
<dbReference type="AlphaFoldDB" id="A0A3N4J2M3"/>
<gene>
    <name evidence="2" type="ORF">L873DRAFT_1848638</name>
</gene>
<sequence>MKNGNDTEPTPNSKKKSTFPVPQNSTQTHTPANIQSLSIHNSIKPRQPPPPPPVPLSSQPPQLRHHQKMLLPHHLIFFLFPYLTLTLPIHPSSPSPLSKRTCTAHPHLLTTPWDLLLPFPQQPPLPYSPTIQKRGNFPSRPKPPKEGGEKGKQGKGGSEAPRARWTAGDNIPREEWWWELRIDKREAEAEPVKKKKEKDEWKGVGGGFDFDAMRAEFKKGTGLDGKKRKEEPKPKVLGTISEAAE</sequence>
<evidence type="ECO:0000313" key="3">
    <source>
        <dbReference type="Proteomes" id="UP000276215"/>
    </source>
</evidence>
<accession>A0A3N4J2M3</accession>
<evidence type="ECO:0000313" key="2">
    <source>
        <dbReference type="EMBL" id="RPA90811.1"/>
    </source>
</evidence>
<feature type="compositionally biased region" description="Polar residues" evidence="1">
    <location>
        <begin position="1"/>
        <end position="12"/>
    </location>
</feature>
<feature type="region of interest" description="Disordered" evidence="1">
    <location>
        <begin position="1"/>
        <end position="64"/>
    </location>
</feature>
<evidence type="ECO:0000256" key="1">
    <source>
        <dbReference type="SAM" id="MobiDB-lite"/>
    </source>
</evidence>